<feature type="transmembrane region" description="Helical" evidence="6">
    <location>
        <begin position="253"/>
        <end position="278"/>
    </location>
</feature>
<dbReference type="PANTHER" id="PTHR30213">
    <property type="entry name" value="INNER MEMBRANE PROTEIN YHJD"/>
    <property type="match status" value="1"/>
</dbReference>
<evidence type="ECO:0000256" key="5">
    <source>
        <dbReference type="ARBA" id="ARBA00023136"/>
    </source>
</evidence>
<feature type="transmembrane region" description="Helical" evidence="6">
    <location>
        <begin position="185"/>
        <end position="210"/>
    </location>
</feature>
<evidence type="ECO:0000313" key="7">
    <source>
        <dbReference type="EMBL" id="HHS28958.1"/>
    </source>
</evidence>
<feature type="transmembrane region" description="Helical" evidence="6">
    <location>
        <begin position="222"/>
        <end position="241"/>
    </location>
</feature>
<dbReference type="PIRSF" id="PIRSF035875">
    <property type="entry name" value="RNase_BN"/>
    <property type="match status" value="1"/>
</dbReference>
<protein>
    <submittedName>
        <fullName evidence="7">YihY/virulence factor BrkB family protein</fullName>
    </submittedName>
</protein>
<comment type="caution">
    <text evidence="7">The sequence shown here is derived from an EMBL/GenBank/DDBJ whole genome shotgun (WGS) entry which is preliminary data.</text>
</comment>
<evidence type="ECO:0000256" key="4">
    <source>
        <dbReference type="ARBA" id="ARBA00022989"/>
    </source>
</evidence>
<organism evidence="7">
    <name type="scientific">Desulfobacca acetoxidans</name>
    <dbReference type="NCBI Taxonomy" id="60893"/>
    <lineage>
        <taxon>Bacteria</taxon>
        <taxon>Pseudomonadati</taxon>
        <taxon>Thermodesulfobacteriota</taxon>
        <taxon>Desulfobaccia</taxon>
        <taxon>Desulfobaccales</taxon>
        <taxon>Desulfobaccaceae</taxon>
        <taxon>Desulfobacca</taxon>
    </lineage>
</organism>
<keyword evidence="4 6" id="KW-1133">Transmembrane helix</keyword>
<proteinExistence type="predicted"/>
<feature type="transmembrane region" description="Helical" evidence="6">
    <location>
        <begin position="41"/>
        <end position="64"/>
    </location>
</feature>
<comment type="subcellular location">
    <subcellularLocation>
        <location evidence="1">Cell membrane</location>
        <topology evidence="1">Multi-pass membrane protein</topology>
    </subcellularLocation>
</comment>
<keyword evidence="2" id="KW-1003">Cell membrane</keyword>
<evidence type="ECO:0000256" key="3">
    <source>
        <dbReference type="ARBA" id="ARBA00022692"/>
    </source>
</evidence>
<gene>
    <name evidence="7" type="ORF">ENV52_04570</name>
</gene>
<evidence type="ECO:0000256" key="1">
    <source>
        <dbReference type="ARBA" id="ARBA00004651"/>
    </source>
</evidence>
<feature type="transmembrane region" description="Helical" evidence="6">
    <location>
        <begin position="152"/>
        <end position="179"/>
    </location>
</feature>
<keyword evidence="5 6" id="KW-0472">Membrane</keyword>
<dbReference type="EMBL" id="DTGR01000071">
    <property type="protein sequence ID" value="HHS28958.1"/>
    <property type="molecule type" value="Genomic_DNA"/>
</dbReference>
<dbReference type="GO" id="GO:0005886">
    <property type="term" value="C:plasma membrane"/>
    <property type="evidence" value="ECO:0007669"/>
    <property type="project" value="UniProtKB-SubCell"/>
</dbReference>
<dbReference type="InterPro" id="IPR017039">
    <property type="entry name" value="Virul_fac_BrkB"/>
</dbReference>
<accession>A0A7V6DP80</accession>
<evidence type="ECO:0000256" key="6">
    <source>
        <dbReference type="SAM" id="Phobius"/>
    </source>
</evidence>
<name>A0A7V6DP80_9BACT</name>
<reference evidence="7" key="1">
    <citation type="journal article" date="2020" name="mSystems">
        <title>Genome- and Community-Level Interaction Insights into Carbon Utilization and Element Cycling Functions of Hydrothermarchaeota in Hydrothermal Sediment.</title>
        <authorList>
            <person name="Zhou Z."/>
            <person name="Liu Y."/>
            <person name="Xu W."/>
            <person name="Pan J."/>
            <person name="Luo Z.H."/>
            <person name="Li M."/>
        </authorList>
    </citation>
    <scope>NUCLEOTIDE SEQUENCE [LARGE SCALE GENOMIC DNA]</scope>
    <source>
        <strain evidence="7">SpSt-767</strain>
    </source>
</reference>
<sequence>MKMPAQATPRLLFYAKEVWILTRDTLSSWSEDRASTLGAALAFYTIFSLAPILIIIVAVVGFFLGQLSVQSYIMGELAKSLGQENAEYVMQTIRSSYQAGSGLKATLVAVLLMLVGATTVCVMLKDALNTIWKAAPRSAGIWYMLLDRIRSLLIVVFGGVFLFLSMVIGSLVSMTGLYLTNYIHIPFYLLGWLNYIFSFLLLVLLFALLFKVMPDVEISWGDVWIGGAITALLFTLGRFLLGLYMARSTVSSAYGAAGSLVVILLWVYYCAQIIFLGVEFTRVWAKRYGSDIASKPRKVQQKAV</sequence>
<keyword evidence="3 6" id="KW-0812">Transmembrane</keyword>
<evidence type="ECO:0000256" key="2">
    <source>
        <dbReference type="ARBA" id="ARBA00022475"/>
    </source>
</evidence>
<dbReference type="AlphaFoldDB" id="A0A7V6DP80"/>
<feature type="transmembrane region" description="Helical" evidence="6">
    <location>
        <begin position="105"/>
        <end position="124"/>
    </location>
</feature>
<dbReference type="PANTHER" id="PTHR30213:SF1">
    <property type="entry name" value="INNER MEMBRANE PROTEIN YHJD"/>
    <property type="match status" value="1"/>
</dbReference>
<dbReference type="Pfam" id="PF03631">
    <property type="entry name" value="Virul_fac_BrkB"/>
    <property type="match status" value="1"/>
</dbReference>